<reference evidence="3" key="2">
    <citation type="submission" date="2020-09" db="EMBL/GenBank/DDBJ databases">
        <authorList>
            <person name="Sun Q."/>
            <person name="Ohkuma M."/>
        </authorList>
    </citation>
    <scope>NUCLEOTIDE SEQUENCE</scope>
    <source>
        <strain evidence="3">JCM 13306</strain>
    </source>
</reference>
<sequence length="186" mass="20810">MPIPLQARDQRRTDQAVGTGHQHGRPSRWRIVLRRALCSGSCASLCSTLAISWLSHRRTRATAAATNATSQWLWGGEAHRQDRVSVRHTLAGYLIHHASSLFWAIAFERLRRGRRDRPRMAALATATSAVAYAVDYHVVPRRLSPGFDRRLHGRDLAVIYASFALGLAVPWLLARGRGTTRMRGGR</sequence>
<feature type="transmembrane region" description="Helical" evidence="2">
    <location>
        <begin position="157"/>
        <end position="174"/>
    </location>
</feature>
<keyword evidence="2" id="KW-0812">Transmembrane</keyword>
<accession>A0A919F4P0</accession>
<name>A0A919F4P0_9XANT</name>
<reference evidence="3" key="1">
    <citation type="journal article" date="2014" name="Int. J. Syst. Evol. Microbiol.">
        <title>Complete genome sequence of Corynebacterium casei LMG S-19264T (=DSM 44701T), isolated from a smear-ripened cheese.</title>
        <authorList>
            <consortium name="US DOE Joint Genome Institute (JGI-PGF)"/>
            <person name="Walter F."/>
            <person name="Albersmeier A."/>
            <person name="Kalinowski J."/>
            <person name="Ruckert C."/>
        </authorList>
    </citation>
    <scope>NUCLEOTIDE SEQUENCE</scope>
    <source>
        <strain evidence="3">JCM 13306</strain>
    </source>
</reference>
<keyword evidence="2" id="KW-1133">Transmembrane helix</keyword>
<comment type="caution">
    <text evidence="3">The sequence shown here is derived from an EMBL/GenBank/DDBJ whole genome shotgun (WGS) entry which is preliminary data.</text>
</comment>
<feature type="transmembrane region" description="Helical" evidence="2">
    <location>
        <begin position="120"/>
        <end position="137"/>
    </location>
</feature>
<dbReference type="AlphaFoldDB" id="A0A919F4P0"/>
<evidence type="ECO:0000256" key="1">
    <source>
        <dbReference type="SAM" id="MobiDB-lite"/>
    </source>
</evidence>
<dbReference type="Proteomes" id="UP000623958">
    <property type="component" value="Unassembled WGS sequence"/>
</dbReference>
<keyword evidence="2" id="KW-0472">Membrane</keyword>
<feature type="region of interest" description="Disordered" evidence="1">
    <location>
        <begin position="1"/>
        <end position="23"/>
    </location>
</feature>
<keyword evidence="4" id="KW-1185">Reference proteome</keyword>
<dbReference type="RefSeq" id="WP_177497629.1">
    <property type="nucleotide sequence ID" value="NZ_BNBA01000001.1"/>
</dbReference>
<dbReference type="EMBL" id="BNBA01000001">
    <property type="protein sequence ID" value="GHH46832.1"/>
    <property type="molecule type" value="Genomic_DNA"/>
</dbReference>
<evidence type="ECO:0000313" key="4">
    <source>
        <dbReference type="Proteomes" id="UP000623958"/>
    </source>
</evidence>
<evidence type="ECO:0000313" key="3">
    <source>
        <dbReference type="EMBL" id="GHH46832.1"/>
    </source>
</evidence>
<proteinExistence type="predicted"/>
<protein>
    <submittedName>
        <fullName evidence="3">Uncharacterized protein</fullName>
    </submittedName>
</protein>
<organism evidence="3 4">
    <name type="scientific">Xanthomonas boreopolis</name>
    <dbReference type="NCBI Taxonomy" id="86183"/>
    <lineage>
        <taxon>Bacteria</taxon>
        <taxon>Pseudomonadati</taxon>
        <taxon>Pseudomonadota</taxon>
        <taxon>Gammaproteobacteria</taxon>
        <taxon>Lysobacterales</taxon>
        <taxon>Lysobacteraceae</taxon>
        <taxon>Xanthomonas</taxon>
    </lineage>
</organism>
<evidence type="ECO:0000256" key="2">
    <source>
        <dbReference type="SAM" id="Phobius"/>
    </source>
</evidence>
<gene>
    <name evidence="3" type="ORF">GCM10009090_02510</name>
</gene>